<dbReference type="Proteomes" id="UP001501490">
    <property type="component" value="Unassembled WGS sequence"/>
</dbReference>
<evidence type="ECO:0000313" key="2">
    <source>
        <dbReference type="Proteomes" id="UP001501490"/>
    </source>
</evidence>
<dbReference type="InterPro" id="IPR050563">
    <property type="entry name" value="4-hydroxybenzoyl-CoA_TE"/>
</dbReference>
<name>A0ABP6ZGV0_9ACTN</name>
<evidence type="ECO:0008006" key="3">
    <source>
        <dbReference type="Google" id="ProtNLM"/>
    </source>
</evidence>
<evidence type="ECO:0000313" key="1">
    <source>
        <dbReference type="EMBL" id="GAA3608253.1"/>
    </source>
</evidence>
<organism evidence="1 2">
    <name type="scientific">Microlunatus ginsengisoli</name>
    <dbReference type="NCBI Taxonomy" id="363863"/>
    <lineage>
        <taxon>Bacteria</taxon>
        <taxon>Bacillati</taxon>
        <taxon>Actinomycetota</taxon>
        <taxon>Actinomycetes</taxon>
        <taxon>Propionibacteriales</taxon>
        <taxon>Propionibacteriaceae</taxon>
        <taxon>Microlunatus</taxon>
    </lineage>
</organism>
<dbReference type="Pfam" id="PF13279">
    <property type="entry name" value="4HBT_2"/>
    <property type="match status" value="2"/>
</dbReference>
<proteinExistence type="predicted"/>
<accession>A0ABP6ZGV0</accession>
<protein>
    <recommendedName>
        <fullName evidence="3">Acyl-CoA thioester hydrolase</fullName>
    </recommendedName>
</protein>
<dbReference type="EMBL" id="BAABAB010000005">
    <property type="protein sequence ID" value="GAA3608253.1"/>
    <property type="molecule type" value="Genomic_DNA"/>
</dbReference>
<dbReference type="InterPro" id="IPR029069">
    <property type="entry name" value="HotDog_dom_sf"/>
</dbReference>
<reference evidence="2" key="1">
    <citation type="journal article" date="2019" name="Int. J. Syst. Evol. Microbiol.">
        <title>The Global Catalogue of Microorganisms (GCM) 10K type strain sequencing project: providing services to taxonomists for standard genome sequencing and annotation.</title>
        <authorList>
            <consortium name="The Broad Institute Genomics Platform"/>
            <consortium name="The Broad Institute Genome Sequencing Center for Infectious Disease"/>
            <person name="Wu L."/>
            <person name="Ma J."/>
        </authorList>
    </citation>
    <scope>NUCLEOTIDE SEQUENCE [LARGE SCALE GENOMIC DNA]</scope>
    <source>
        <strain evidence="2">JCM 16929</strain>
    </source>
</reference>
<dbReference type="Gene3D" id="3.10.129.10">
    <property type="entry name" value="Hotdog Thioesterase"/>
    <property type="match status" value="2"/>
</dbReference>
<sequence>MTRFHYSCPMRWGDLDAQGHVNNAVLLEYLQEARVEFLLTGPPVMHQLLATGVLVASHQVEYLAPIHYDGAPVELELWVESVGGSRFEIGYDISHAHRLTGRARTVGVAYDLTRASLRRLLPEERAEFAARLETGVALRRLPKVSVGKHPHRFPIRVRWSDLDSYGHVNNVKFYDYAQEARLALMAEALGFPTDSSRAGGEVWVIARQDLEYLRPLDFRLPPYEVATGVAQVGTRSITLSVELRDPATDTVYATARTVLVSPSPLTDDQRATLARYATG</sequence>
<gene>
    <name evidence="1" type="ORF">GCM10022236_07520</name>
</gene>
<dbReference type="CDD" id="cd00586">
    <property type="entry name" value="4HBT"/>
    <property type="match status" value="2"/>
</dbReference>
<keyword evidence="2" id="KW-1185">Reference proteome</keyword>
<dbReference type="RefSeq" id="WP_344801743.1">
    <property type="nucleotide sequence ID" value="NZ_BAABAB010000005.1"/>
</dbReference>
<dbReference type="PANTHER" id="PTHR31793">
    <property type="entry name" value="4-HYDROXYBENZOYL-COA THIOESTERASE FAMILY MEMBER"/>
    <property type="match status" value="1"/>
</dbReference>
<dbReference type="PANTHER" id="PTHR31793:SF24">
    <property type="entry name" value="LONG-CHAIN ACYL-COA THIOESTERASE FADM"/>
    <property type="match status" value="1"/>
</dbReference>
<dbReference type="SUPFAM" id="SSF54637">
    <property type="entry name" value="Thioesterase/thiol ester dehydrase-isomerase"/>
    <property type="match status" value="2"/>
</dbReference>
<comment type="caution">
    <text evidence="1">The sequence shown here is derived from an EMBL/GenBank/DDBJ whole genome shotgun (WGS) entry which is preliminary data.</text>
</comment>